<dbReference type="Gene3D" id="3.20.20.140">
    <property type="entry name" value="Metal-dependent hydrolases"/>
    <property type="match status" value="1"/>
</dbReference>
<dbReference type="AlphaFoldDB" id="A0A9Q8CHG5"/>
<dbReference type="Proteomes" id="UP000295280">
    <property type="component" value="Unassembled WGS sequence"/>
</dbReference>
<feature type="domain" description="Amidohydrolase 3" evidence="1">
    <location>
        <begin position="43"/>
        <end position="507"/>
    </location>
</feature>
<evidence type="ECO:0000313" key="2">
    <source>
        <dbReference type="EMBL" id="TDM02519.1"/>
    </source>
</evidence>
<accession>A0A9Q8CHG5</accession>
<dbReference type="GO" id="GO:0016810">
    <property type="term" value="F:hydrolase activity, acting on carbon-nitrogen (but not peptide) bonds"/>
    <property type="evidence" value="ECO:0007669"/>
    <property type="project" value="InterPro"/>
</dbReference>
<dbReference type="SUPFAM" id="SSF51338">
    <property type="entry name" value="Composite domain of metallo-dependent hydrolases"/>
    <property type="match status" value="1"/>
</dbReference>
<dbReference type="CDD" id="cd01300">
    <property type="entry name" value="YtcJ_like"/>
    <property type="match status" value="1"/>
</dbReference>
<dbReference type="InterPro" id="IPR032466">
    <property type="entry name" value="Metal_Hydrolase"/>
</dbReference>
<dbReference type="OrthoDB" id="9767366at2"/>
<dbReference type="PANTHER" id="PTHR22642">
    <property type="entry name" value="IMIDAZOLONEPROPIONASE"/>
    <property type="match status" value="1"/>
</dbReference>
<gene>
    <name evidence="2" type="ORF">ERX40_08165</name>
</gene>
<proteinExistence type="predicted"/>
<protein>
    <submittedName>
        <fullName evidence="2">Amidohydrolase</fullName>
    </submittedName>
</protein>
<dbReference type="SUPFAM" id="SSF51556">
    <property type="entry name" value="Metallo-dependent hydrolases"/>
    <property type="match status" value="1"/>
</dbReference>
<reference evidence="2 3" key="1">
    <citation type="submission" date="2019-01" db="EMBL/GenBank/DDBJ databases">
        <title>Draft genome sequences of the type strains of six Macrococcus species.</title>
        <authorList>
            <person name="Mazhar S."/>
            <person name="Altermann E."/>
            <person name="Hill C."/>
            <person name="Mcauliffe O."/>
        </authorList>
    </citation>
    <scope>NUCLEOTIDE SEQUENCE [LARGE SCALE GENOMIC DNA]</scope>
    <source>
        <strain evidence="2 3">ATCC 51828</strain>
    </source>
</reference>
<dbReference type="RefSeq" id="WP_133418002.1">
    <property type="nucleotide sequence ID" value="NZ_SCWD01000002.1"/>
</dbReference>
<dbReference type="Gene3D" id="3.10.310.70">
    <property type="match status" value="1"/>
</dbReference>
<name>A0A9Q8CHG5_9STAP</name>
<dbReference type="InterPro" id="IPR011059">
    <property type="entry name" value="Metal-dep_hydrolase_composite"/>
</dbReference>
<evidence type="ECO:0000313" key="3">
    <source>
        <dbReference type="Proteomes" id="UP000295280"/>
    </source>
</evidence>
<dbReference type="EMBL" id="SCWD01000002">
    <property type="protein sequence ID" value="TDM02519.1"/>
    <property type="molecule type" value="Genomic_DNA"/>
</dbReference>
<dbReference type="Gene3D" id="2.30.40.10">
    <property type="entry name" value="Urease, subunit C, domain 1"/>
    <property type="match status" value="1"/>
</dbReference>
<dbReference type="InterPro" id="IPR013108">
    <property type="entry name" value="Amidohydro_3"/>
</dbReference>
<dbReference type="InterPro" id="IPR033932">
    <property type="entry name" value="YtcJ-like"/>
</dbReference>
<dbReference type="PANTHER" id="PTHR22642:SF2">
    <property type="entry name" value="PROTEIN LONG AFTER FAR-RED 3"/>
    <property type="match status" value="1"/>
</dbReference>
<sequence>MKLFYNGTIYTMQHEGHQVQAVLVEGNRIKKLYDHVPKVAAEYIDLAGGVMFPGFVDTHIHLVGTGMAISSVNFKDDVSVDVVKEKLAAAARDLSPDNWLVCEGYNDNQLNYRLTRDEIDALTDCKVIIKRVCRHAAIVNSRALDALEIDDAVQDMDGGHFEKVGGRLTGWVHDQAMDLFVNASLSETTDSLARHMKRAADEMHAVGLTGIHTEDLGYYNSHDNVFRAYADVFGPDKVRLRLNLLRHYTVFEALDGYPFNDWLKSDAMKFYADGALGGRTALFRQPYHDDPSTKGLAILTQSELEEQVRLARRYDSTVAVHIIGDKACEMVLDAIEKYPPAKGRDRLIHVSFLAPDLIERMTKLPVICDVQPLFATSDFPWAIDRVGEERSQYAYAWKSLLEAGIMIGGGSDSPIESFNPLRSIDAAVNRRPFNDGIQYHKAQCLSVYDAIRLFTVNAADIGGRPDNGLIKEGYLADFTILEENPFKSESIHSINNKMTVVDGEIVFAE</sequence>
<dbReference type="Pfam" id="PF07969">
    <property type="entry name" value="Amidohydro_3"/>
    <property type="match status" value="1"/>
</dbReference>
<comment type="caution">
    <text evidence="2">The sequence shown here is derived from an EMBL/GenBank/DDBJ whole genome shotgun (WGS) entry which is preliminary data.</text>
</comment>
<organism evidence="2 3">
    <name type="scientific">Macrococcus carouselicus</name>
    <dbReference type="NCBI Taxonomy" id="69969"/>
    <lineage>
        <taxon>Bacteria</taxon>
        <taxon>Bacillati</taxon>
        <taxon>Bacillota</taxon>
        <taxon>Bacilli</taxon>
        <taxon>Bacillales</taxon>
        <taxon>Staphylococcaceae</taxon>
        <taxon>Macrococcus</taxon>
    </lineage>
</organism>
<keyword evidence="3" id="KW-1185">Reference proteome</keyword>
<evidence type="ECO:0000259" key="1">
    <source>
        <dbReference type="Pfam" id="PF07969"/>
    </source>
</evidence>